<evidence type="ECO:0000313" key="2">
    <source>
        <dbReference type="EMBL" id="KTC80749.1"/>
    </source>
</evidence>
<feature type="compositionally biased region" description="Low complexity" evidence="1">
    <location>
        <begin position="275"/>
        <end position="286"/>
    </location>
</feature>
<dbReference type="EMBL" id="LNXW01000013">
    <property type="protein sequence ID" value="KTC80749.1"/>
    <property type="molecule type" value="Genomic_DNA"/>
</dbReference>
<reference evidence="2 3" key="1">
    <citation type="submission" date="2015-11" db="EMBL/GenBank/DDBJ databases">
        <title>Genomic analysis of 38 Legionella species identifies large and diverse effector repertoires.</title>
        <authorList>
            <person name="Burstein D."/>
            <person name="Amaro F."/>
            <person name="Zusman T."/>
            <person name="Lifshitz Z."/>
            <person name="Cohen O."/>
            <person name="Gilbert J.A."/>
            <person name="Pupko T."/>
            <person name="Shuman H.A."/>
            <person name="Segal G."/>
        </authorList>
    </citation>
    <scope>NUCLEOTIDE SEQUENCE [LARGE SCALE GENOMIC DNA]</scope>
    <source>
        <strain evidence="2 3">ORW</strain>
    </source>
</reference>
<feature type="compositionally biased region" description="Polar residues" evidence="1">
    <location>
        <begin position="14"/>
        <end position="23"/>
    </location>
</feature>
<feature type="region of interest" description="Disordered" evidence="1">
    <location>
        <begin position="200"/>
        <end position="324"/>
    </location>
</feature>
<dbReference type="OrthoDB" id="5654357at2"/>
<accession>A0A0W0SCH1</accession>
<organism evidence="2 3">
    <name type="scientific">Legionella cherrii</name>
    <dbReference type="NCBI Taxonomy" id="28084"/>
    <lineage>
        <taxon>Bacteria</taxon>
        <taxon>Pseudomonadati</taxon>
        <taxon>Pseudomonadota</taxon>
        <taxon>Gammaproteobacteria</taxon>
        <taxon>Legionellales</taxon>
        <taxon>Legionellaceae</taxon>
        <taxon>Legionella</taxon>
    </lineage>
</organism>
<feature type="region of interest" description="Disordered" evidence="1">
    <location>
        <begin position="1"/>
        <end position="85"/>
    </location>
</feature>
<dbReference type="PATRIC" id="fig|28084.5.peg.2998"/>
<dbReference type="AlphaFoldDB" id="A0A0W0SCH1"/>
<evidence type="ECO:0000313" key="3">
    <source>
        <dbReference type="Proteomes" id="UP000054921"/>
    </source>
</evidence>
<proteinExistence type="predicted"/>
<feature type="compositionally biased region" description="Acidic residues" evidence="1">
    <location>
        <begin position="230"/>
        <end position="267"/>
    </location>
</feature>
<dbReference type="RefSeq" id="WP_058388101.1">
    <property type="nucleotide sequence ID" value="NZ_LNXW01000013.1"/>
</dbReference>
<comment type="caution">
    <text evidence="2">The sequence shown here is derived from an EMBL/GenBank/DDBJ whole genome shotgun (WGS) entry which is preliminary data.</text>
</comment>
<sequence>MSTGKTEPTEPKPGSQTPGQKVSDTPPPPKPQVMAPDVSDGPKQTSKKDEDKPKQEPEAPKAKKAEGQGKEEGKDKKDPMKEYLDDLGHMVEEIQGDINGALKNAASKGWDKAAESKLGKALGGLSDAIGAKKDELIDKAKQAVSDKVDEKLAEFNKTPVGQAVGKFTDALSSAKSTITSLPDKANDSMVQALEKLTQKVNNIGKKEELGSVVEAENVEADEKVTVQNEREDEIEQNEDLEDEQQEEQQDIDEGNEQTFDEIEEEAEKDTVMELSSPSDTTTSPMSFAEQSLPEDFGSVSPQSSTPAPSEDLTKEVTSTVSNTM</sequence>
<gene>
    <name evidence="2" type="ORF">Lche_2769</name>
</gene>
<protein>
    <submittedName>
        <fullName evidence="2">Coiled-coil protein</fullName>
    </submittedName>
</protein>
<feature type="compositionally biased region" description="Polar residues" evidence="1">
    <location>
        <begin position="315"/>
        <end position="324"/>
    </location>
</feature>
<evidence type="ECO:0000256" key="1">
    <source>
        <dbReference type="SAM" id="MobiDB-lite"/>
    </source>
</evidence>
<name>A0A0W0SCH1_9GAMM</name>
<feature type="compositionally biased region" description="Basic and acidic residues" evidence="1">
    <location>
        <begin position="46"/>
        <end position="85"/>
    </location>
</feature>
<dbReference type="Proteomes" id="UP000054921">
    <property type="component" value="Unassembled WGS sequence"/>
</dbReference>